<organism evidence="1 2">
    <name type="scientific">Ficus carica</name>
    <name type="common">Common fig</name>
    <dbReference type="NCBI Taxonomy" id="3494"/>
    <lineage>
        <taxon>Eukaryota</taxon>
        <taxon>Viridiplantae</taxon>
        <taxon>Streptophyta</taxon>
        <taxon>Embryophyta</taxon>
        <taxon>Tracheophyta</taxon>
        <taxon>Spermatophyta</taxon>
        <taxon>Magnoliopsida</taxon>
        <taxon>eudicotyledons</taxon>
        <taxon>Gunneridae</taxon>
        <taxon>Pentapetalae</taxon>
        <taxon>rosids</taxon>
        <taxon>fabids</taxon>
        <taxon>Rosales</taxon>
        <taxon>Moraceae</taxon>
        <taxon>Ficeae</taxon>
        <taxon>Ficus</taxon>
    </lineage>
</organism>
<accession>A0AA88DAV4</accession>
<evidence type="ECO:0000313" key="2">
    <source>
        <dbReference type="Proteomes" id="UP001187192"/>
    </source>
</evidence>
<reference evidence="1" key="1">
    <citation type="submission" date="2023-07" db="EMBL/GenBank/DDBJ databases">
        <title>draft genome sequence of fig (Ficus carica).</title>
        <authorList>
            <person name="Takahashi T."/>
            <person name="Nishimura K."/>
        </authorList>
    </citation>
    <scope>NUCLEOTIDE SEQUENCE</scope>
</reference>
<name>A0AA88DAV4_FICCA</name>
<dbReference type="EMBL" id="BTGU01000028">
    <property type="protein sequence ID" value="GMN48387.1"/>
    <property type="molecule type" value="Genomic_DNA"/>
</dbReference>
<evidence type="ECO:0000313" key="1">
    <source>
        <dbReference type="EMBL" id="GMN48387.1"/>
    </source>
</evidence>
<keyword evidence="2" id="KW-1185">Reference proteome</keyword>
<sequence length="133" mass="14790">MKLSWRSPETMENRTRIALESIAISIVVLWTIDRDLGLNLDRNFDGEFIGGCEPWGFRHNHCGVEDASSTLLEITIAITPVFETSGHQGADATKIESHDGEVSWRPKINAENHDLMASDNLSLTTATLPKLEN</sequence>
<dbReference type="AlphaFoldDB" id="A0AA88DAV4"/>
<gene>
    <name evidence="1" type="ORF">TIFTF001_017561</name>
</gene>
<comment type="caution">
    <text evidence="1">The sequence shown here is derived from an EMBL/GenBank/DDBJ whole genome shotgun (WGS) entry which is preliminary data.</text>
</comment>
<proteinExistence type="predicted"/>
<protein>
    <submittedName>
        <fullName evidence="1">Uncharacterized protein</fullName>
    </submittedName>
</protein>
<dbReference type="Proteomes" id="UP001187192">
    <property type="component" value="Unassembled WGS sequence"/>
</dbReference>